<dbReference type="Pfam" id="PF20149">
    <property type="entry name" value="DUF6532"/>
    <property type="match status" value="1"/>
</dbReference>
<dbReference type="InterPro" id="IPR045341">
    <property type="entry name" value="DUF6532"/>
</dbReference>
<protein>
    <recommendedName>
        <fullName evidence="1">DUF6532 domain-containing protein</fullName>
    </recommendedName>
</protein>
<dbReference type="AlphaFoldDB" id="A0AAD4LJ77"/>
<reference evidence="2" key="1">
    <citation type="submission" date="2022-01" db="EMBL/GenBank/DDBJ databases">
        <title>Comparative genomics reveals a dynamic genome evolution in the ectomycorrhizal milk-cap (Lactarius) mushrooms.</title>
        <authorList>
            <consortium name="DOE Joint Genome Institute"/>
            <person name="Lebreton A."/>
            <person name="Tang N."/>
            <person name="Kuo A."/>
            <person name="LaButti K."/>
            <person name="Drula E."/>
            <person name="Barry K."/>
            <person name="Clum A."/>
            <person name="Lipzen A."/>
            <person name="Mousain D."/>
            <person name="Ng V."/>
            <person name="Wang R."/>
            <person name="Wang X."/>
            <person name="Dai Y."/>
            <person name="Henrissat B."/>
            <person name="Grigoriev I.V."/>
            <person name="Guerin-Laguette A."/>
            <person name="Yu F."/>
            <person name="Martin F.M."/>
        </authorList>
    </citation>
    <scope>NUCLEOTIDE SEQUENCE</scope>
    <source>
        <strain evidence="2">QP</strain>
    </source>
</reference>
<sequence length="260" mass="29190">MPWTDQEIDSDAIDKVSIRKVMHNGSNLHHEFKKAAQDVVASRENYYSLFPPHMQNQREQYTVQKVSALFNKTTGVWMHNGSDSNSIPNYFKHPAIEEVIVWTIFARSQSIGCHNLDKFSVVCTPVLALASCALHCALEEWATEVFIPVKFKVANYRMLYTCIADLNLQKILSNSYLCAKLETLWACIYSCGCQVGNGTLGVCQVLTTSAKMDPVKAVRDWLPTVANRSLTALTGSTLADACTSLWRMSTLHWLQDCSRS</sequence>
<dbReference type="EMBL" id="JAKELL010000016">
    <property type="protein sequence ID" value="KAH8993943.1"/>
    <property type="molecule type" value="Genomic_DNA"/>
</dbReference>
<proteinExistence type="predicted"/>
<feature type="domain" description="DUF6532" evidence="1">
    <location>
        <begin position="15"/>
        <end position="161"/>
    </location>
</feature>
<organism evidence="2 3">
    <name type="scientific">Lactarius akahatsu</name>
    <dbReference type="NCBI Taxonomy" id="416441"/>
    <lineage>
        <taxon>Eukaryota</taxon>
        <taxon>Fungi</taxon>
        <taxon>Dikarya</taxon>
        <taxon>Basidiomycota</taxon>
        <taxon>Agaricomycotina</taxon>
        <taxon>Agaricomycetes</taxon>
        <taxon>Russulales</taxon>
        <taxon>Russulaceae</taxon>
        <taxon>Lactarius</taxon>
    </lineage>
</organism>
<dbReference type="Proteomes" id="UP001201163">
    <property type="component" value="Unassembled WGS sequence"/>
</dbReference>
<accession>A0AAD4LJ77</accession>
<name>A0AAD4LJ77_9AGAM</name>
<evidence type="ECO:0000313" key="3">
    <source>
        <dbReference type="Proteomes" id="UP001201163"/>
    </source>
</evidence>
<comment type="caution">
    <text evidence="2">The sequence shown here is derived from an EMBL/GenBank/DDBJ whole genome shotgun (WGS) entry which is preliminary data.</text>
</comment>
<evidence type="ECO:0000259" key="1">
    <source>
        <dbReference type="Pfam" id="PF20149"/>
    </source>
</evidence>
<evidence type="ECO:0000313" key="2">
    <source>
        <dbReference type="EMBL" id="KAH8993943.1"/>
    </source>
</evidence>
<keyword evidence="3" id="KW-1185">Reference proteome</keyword>
<gene>
    <name evidence="2" type="ORF">EDB92DRAFT_1944223</name>
</gene>